<organism evidence="2">
    <name type="scientific">uncultured Solirubrobacteraceae bacterium</name>
    <dbReference type="NCBI Taxonomy" id="1162706"/>
    <lineage>
        <taxon>Bacteria</taxon>
        <taxon>Bacillati</taxon>
        <taxon>Actinomycetota</taxon>
        <taxon>Thermoleophilia</taxon>
        <taxon>Solirubrobacterales</taxon>
        <taxon>Solirubrobacteraceae</taxon>
        <taxon>environmental samples</taxon>
    </lineage>
</organism>
<proteinExistence type="predicted"/>
<gene>
    <name evidence="2" type="ORF">AVDCRST_MAG30-1446</name>
</gene>
<name>A0A6J4S8V0_9ACTN</name>
<dbReference type="InterPro" id="IPR050194">
    <property type="entry name" value="Glycosyltransferase_grp1"/>
</dbReference>
<dbReference type="Pfam" id="PF00534">
    <property type="entry name" value="Glycos_transf_1"/>
    <property type="match status" value="1"/>
</dbReference>
<evidence type="ECO:0000259" key="1">
    <source>
        <dbReference type="Pfam" id="PF00534"/>
    </source>
</evidence>
<protein>
    <recommendedName>
        <fullName evidence="1">Glycosyl transferase family 1 domain-containing protein</fullName>
    </recommendedName>
</protein>
<dbReference type="SUPFAM" id="SSF53756">
    <property type="entry name" value="UDP-Glycosyltransferase/glycogen phosphorylase"/>
    <property type="match status" value="1"/>
</dbReference>
<accession>A0A6J4S8V0</accession>
<feature type="domain" description="Glycosyl transferase family 1" evidence="1">
    <location>
        <begin position="215"/>
        <end position="371"/>
    </location>
</feature>
<dbReference type="PANTHER" id="PTHR45947">
    <property type="entry name" value="SULFOQUINOVOSYL TRANSFERASE SQD2"/>
    <property type="match status" value="1"/>
</dbReference>
<evidence type="ECO:0000313" key="2">
    <source>
        <dbReference type="EMBL" id="CAA9492393.1"/>
    </source>
</evidence>
<dbReference type="PANTHER" id="PTHR45947:SF3">
    <property type="entry name" value="SULFOQUINOVOSYL TRANSFERASE SQD2"/>
    <property type="match status" value="1"/>
</dbReference>
<dbReference type="Gene3D" id="3.40.50.2000">
    <property type="entry name" value="Glycogen Phosphorylase B"/>
    <property type="match status" value="2"/>
</dbReference>
<dbReference type="InterPro" id="IPR001296">
    <property type="entry name" value="Glyco_trans_1"/>
</dbReference>
<reference evidence="2" key="1">
    <citation type="submission" date="2020-02" db="EMBL/GenBank/DDBJ databases">
        <authorList>
            <person name="Meier V. D."/>
        </authorList>
    </citation>
    <scope>NUCLEOTIDE SEQUENCE</scope>
    <source>
        <strain evidence="2">AVDCRST_MAG30</strain>
    </source>
</reference>
<sequence>MLVVSNLYPPAVRGGYEVECQDVVEHLRERHEVTVLTSVQGRGEVAGEAGVLRTLPWVRHAKADSLQAPRHALLGVRAARAALAAARPELVYVWNGAQIPQAALQVLTTEGPPVAFRICEHWFRSLYTGDVFLRHLTPGERGLRGAWARAMRLANRHPELRIDLDRPVRAAVSWNSQALRTAAPAPPPVRTVHEAVTHPSSARVEVFAGVERRPAPAEAPRILFAGRLDRHKGPDVAVRAFAALRARHPGATLLLAGEGPERDALAALAGELGVGDAVELPGALRGDALLAEVARASAWVVPSVWEEPAGLVCTEAALARVPAVLSRVGGIPEMLREEEHALFFAKGDHAGCAEALHRALSDPGTPERVARAFARGQELRHAPYLRAMDAFLADGLAALGRPAA</sequence>
<dbReference type="GO" id="GO:0016757">
    <property type="term" value="F:glycosyltransferase activity"/>
    <property type="evidence" value="ECO:0007669"/>
    <property type="project" value="InterPro"/>
</dbReference>
<dbReference type="EMBL" id="CADCVS010000203">
    <property type="protein sequence ID" value="CAA9492393.1"/>
    <property type="molecule type" value="Genomic_DNA"/>
</dbReference>
<dbReference type="CDD" id="cd03801">
    <property type="entry name" value="GT4_PimA-like"/>
    <property type="match status" value="1"/>
</dbReference>
<dbReference type="AlphaFoldDB" id="A0A6J4S8V0"/>